<comment type="caution">
    <text evidence="1">The sequence shown here is derived from an EMBL/GenBank/DDBJ whole genome shotgun (WGS) entry which is preliminary data.</text>
</comment>
<reference evidence="1" key="1">
    <citation type="submission" date="2020-11" db="EMBL/GenBank/DDBJ databases">
        <authorList>
            <consortium name="DOE Joint Genome Institute"/>
            <person name="Ahrendt S."/>
            <person name="Riley R."/>
            <person name="Andreopoulos W."/>
            <person name="Labutti K."/>
            <person name="Pangilinan J."/>
            <person name="Ruiz-Duenas F.J."/>
            <person name="Barrasa J.M."/>
            <person name="Sanchez-Garcia M."/>
            <person name="Camarero S."/>
            <person name="Miyauchi S."/>
            <person name="Serrano A."/>
            <person name="Linde D."/>
            <person name="Babiker R."/>
            <person name="Drula E."/>
            <person name="Ayuso-Fernandez I."/>
            <person name="Pacheco R."/>
            <person name="Padilla G."/>
            <person name="Ferreira P."/>
            <person name="Barriuso J."/>
            <person name="Kellner H."/>
            <person name="Castanera R."/>
            <person name="Alfaro M."/>
            <person name="Ramirez L."/>
            <person name="Pisabarro A.G."/>
            <person name="Kuo A."/>
            <person name="Tritt A."/>
            <person name="Lipzen A."/>
            <person name="He G."/>
            <person name="Yan M."/>
            <person name="Ng V."/>
            <person name="Cullen D."/>
            <person name="Martin F."/>
            <person name="Rosso M.-N."/>
            <person name="Henrissat B."/>
            <person name="Hibbett D."/>
            <person name="Martinez A.T."/>
            <person name="Grigoriev I.V."/>
        </authorList>
    </citation>
    <scope>NUCLEOTIDE SEQUENCE</scope>
    <source>
        <strain evidence="1">AH 40177</strain>
    </source>
</reference>
<evidence type="ECO:0000313" key="2">
    <source>
        <dbReference type="Proteomes" id="UP000772434"/>
    </source>
</evidence>
<keyword evidence="2" id="KW-1185">Reference proteome</keyword>
<sequence>MKQASRKFIDLIQQTSSKFANWDPPHRIEVGDYGKIDRETGKLEKAGNIYDGSCEDAAVARLAARYSPITNPARDEYSLNSVHARRAEFGVDADATVAGLQYAALKAQWKFDKKRAALLTMHNPVSITIPDAFFEASRTIPFMKNKDLVVEVHQCEETVRLVLYANTPTNETGGEINAGWWSDGASGVFQKAYRPENLYTPLFRAKRIRKPGLLRRASPGFNEPDDNDLWADTEVPWNYLDEDGVEEEDGDEVYE</sequence>
<evidence type="ECO:0000313" key="1">
    <source>
        <dbReference type="EMBL" id="KAF9062534.1"/>
    </source>
</evidence>
<proteinExistence type="predicted"/>
<dbReference type="AlphaFoldDB" id="A0A9P5PBI2"/>
<protein>
    <submittedName>
        <fullName evidence="1">Uncharacterized protein</fullName>
    </submittedName>
</protein>
<dbReference type="Proteomes" id="UP000772434">
    <property type="component" value="Unassembled WGS sequence"/>
</dbReference>
<dbReference type="EMBL" id="JADNRY010000169">
    <property type="protein sequence ID" value="KAF9062534.1"/>
    <property type="molecule type" value="Genomic_DNA"/>
</dbReference>
<name>A0A9P5PBI2_9AGAR</name>
<gene>
    <name evidence="1" type="ORF">BDP27DRAFT_1482123</name>
</gene>
<accession>A0A9P5PBI2</accession>
<organism evidence="1 2">
    <name type="scientific">Rhodocollybia butyracea</name>
    <dbReference type="NCBI Taxonomy" id="206335"/>
    <lineage>
        <taxon>Eukaryota</taxon>
        <taxon>Fungi</taxon>
        <taxon>Dikarya</taxon>
        <taxon>Basidiomycota</taxon>
        <taxon>Agaricomycotina</taxon>
        <taxon>Agaricomycetes</taxon>
        <taxon>Agaricomycetidae</taxon>
        <taxon>Agaricales</taxon>
        <taxon>Marasmiineae</taxon>
        <taxon>Omphalotaceae</taxon>
        <taxon>Rhodocollybia</taxon>
    </lineage>
</organism>
<dbReference type="OrthoDB" id="3255261at2759"/>